<dbReference type="InterPro" id="IPR001412">
    <property type="entry name" value="aa-tRNA-synth_I_CS"/>
</dbReference>
<dbReference type="Gene3D" id="1.10.10.2420">
    <property type="match status" value="1"/>
</dbReference>
<dbReference type="FunFam" id="3.40.50.620:FF:000037">
    <property type="entry name" value="Glutamine--tRNA ligase cytoplasmic"/>
    <property type="match status" value="1"/>
</dbReference>
<feature type="domain" description="Glutaminyl-tRNA synthetase class Ib non-specific RNA-binding" evidence="15">
    <location>
        <begin position="2"/>
        <end position="165"/>
    </location>
</feature>
<dbReference type="InterPro" id="IPR011035">
    <property type="entry name" value="Ribosomal_bL25/Gln-tRNA_synth"/>
</dbReference>
<organism evidence="16 17">
    <name type="scientific">Conidiobolus coronatus (strain ATCC 28846 / CBS 209.66 / NRRL 28638)</name>
    <name type="common">Delacroixia coronata</name>
    <dbReference type="NCBI Taxonomy" id="796925"/>
    <lineage>
        <taxon>Eukaryota</taxon>
        <taxon>Fungi</taxon>
        <taxon>Fungi incertae sedis</taxon>
        <taxon>Zoopagomycota</taxon>
        <taxon>Entomophthoromycotina</taxon>
        <taxon>Entomophthoromycetes</taxon>
        <taxon>Entomophthorales</taxon>
        <taxon>Ancylistaceae</taxon>
        <taxon>Conidiobolus</taxon>
    </lineage>
</organism>
<feature type="compositionally biased region" description="Basic and acidic residues" evidence="11">
    <location>
        <begin position="210"/>
        <end position="229"/>
    </location>
</feature>
<proteinExistence type="inferred from homology"/>
<accession>A0A137PFQ8</accession>
<dbReference type="InterPro" id="IPR014729">
    <property type="entry name" value="Rossmann-like_a/b/a_fold"/>
</dbReference>
<evidence type="ECO:0000256" key="8">
    <source>
        <dbReference type="ARBA" id="ARBA00030466"/>
    </source>
</evidence>
<dbReference type="InterPro" id="IPR050132">
    <property type="entry name" value="Gln/Glu-tRNA_Ligase"/>
</dbReference>
<dbReference type="Pfam" id="PF00749">
    <property type="entry name" value="tRNA-synt_1c"/>
    <property type="match status" value="1"/>
</dbReference>
<feature type="domain" description="Glutamyl/glutaminyl-tRNA synthetase class Ib anti-codon binding" evidence="13">
    <location>
        <begin position="583"/>
        <end position="682"/>
    </location>
</feature>
<dbReference type="InterPro" id="IPR020059">
    <property type="entry name" value="Glu/Gln-tRNA-synth_Ib_codon-bd"/>
</dbReference>
<dbReference type="CDD" id="cd00807">
    <property type="entry name" value="GlnRS_core"/>
    <property type="match status" value="1"/>
</dbReference>
<dbReference type="EC" id="6.1.1.18" evidence="2"/>
<protein>
    <recommendedName>
        <fullName evidence="2">glutamine--tRNA ligase</fullName>
        <ecNumber evidence="2">6.1.1.18</ecNumber>
    </recommendedName>
    <alternativeName>
        <fullName evidence="8">Glutaminyl-tRNA synthetase</fullName>
    </alternativeName>
</protein>
<evidence type="ECO:0000259" key="15">
    <source>
        <dbReference type="Pfam" id="PF04558"/>
    </source>
</evidence>
<dbReference type="GO" id="GO:0004819">
    <property type="term" value="F:glutamine-tRNA ligase activity"/>
    <property type="evidence" value="ECO:0007669"/>
    <property type="project" value="UniProtKB-EC"/>
</dbReference>
<comment type="similarity">
    <text evidence="1 10">Belongs to the class-I aminoacyl-tRNA synthetase family.</text>
</comment>
<dbReference type="Pfam" id="PF03950">
    <property type="entry name" value="tRNA-synt_1c_C"/>
    <property type="match status" value="1"/>
</dbReference>
<dbReference type="NCBIfam" id="TIGR00440">
    <property type="entry name" value="glnS"/>
    <property type="match status" value="1"/>
</dbReference>
<dbReference type="FunFam" id="1.10.10.2420:FF:000001">
    <property type="entry name" value="Glutamine--tRNA ligase cytoplasmic"/>
    <property type="match status" value="1"/>
</dbReference>
<dbReference type="FunFam" id="1.10.8.1290:FF:000002">
    <property type="entry name" value="Glutamine--tRNA ligase cytoplasmic"/>
    <property type="match status" value="1"/>
</dbReference>
<keyword evidence="4 10" id="KW-0547">Nucleotide-binding</keyword>
<keyword evidence="7 10" id="KW-0030">Aminoacyl-tRNA synthetase</keyword>
<keyword evidence="3 10" id="KW-0436">Ligase</keyword>
<dbReference type="InterPro" id="IPR007638">
    <property type="entry name" value="Gln-tRNA-synth_Ib_RNA-bd_2"/>
</dbReference>
<evidence type="ECO:0000256" key="3">
    <source>
        <dbReference type="ARBA" id="ARBA00022598"/>
    </source>
</evidence>
<sequence>MEDLIVKFQTIGLSEAKAKDTTKNKKLCPILEGLIDSEPLKQLSSEEKLESGPLFYLLASTITKDVLPKIDFIADQIAKKRLTTSDQVNAATQYFNDNYTEGTLDQAKFDSHCGVGVVVTPEQIKNIINSVLTEKKAQLEEERYRLLGPLLAQLRHHPELKWANGGLIKNELEAQVLATIGPKDERDAPVKGKGKNKEKKKPAEAAAKPEASKATDPHSHSKKAEDKDPSLASEALFFEGELARLHKPGGNKQIKPELMEQHLKTTGGIVRTRFPPEPNGFLHIGHAKAINVNFGYARAHNGTCYLRYDDTNPEAEEEIYFDSIKETVEWLGFKPHDITYSSDYFHELYELAIKLIKVDKAYVCHCTGEEIFAHRGGAEKGPRSACVHRNRPIEESLAEFEKMKTGGYKTGEAILRMKMDLENGNPQFWDLVAYRILYTPHHRTKDEWIIYPTYDFTHCLVDSFENITHSLCTTEFIQSRESYYWLCDAVEVYKPVQWEYGRLNVTNTVLSKRKVLELVNKGLVAGWDDPRLYTLPALRRRGVPPGAINSFVKEVGVTTAVTTIDVARLDNHIRDYLNETVVRLMSVINPVKVVIENLPADYYETLTVPNKPRDPSMGEHTVPFTNTLYIDASDFRTEDSKDYFRLAPGKTVGLLYVPHPITCTRFELDPNTNEPTVIYAKYENEGEAKKPKTYIQWIAESPKDNSPVRIDELRIYQNLFNHANPMDKNEVPGGWLSDVNTDSVIRNKSALLEVGIWDAIKTHLAEFSKAHPDATKYHNEEIRAQFVRLGYFALDKDSIISTDGKLELAENPKLVFNRIVTLKEDSKK</sequence>
<comment type="catalytic activity">
    <reaction evidence="9">
        <text>tRNA(Gln) + L-glutamine + ATP = L-glutaminyl-tRNA(Gln) + AMP + diphosphate</text>
        <dbReference type="Rhea" id="RHEA:20121"/>
        <dbReference type="Rhea" id="RHEA-COMP:9662"/>
        <dbReference type="Rhea" id="RHEA-COMP:9681"/>
        <dbReference type="ChEBI" id="CHEBI:30616"/>
        <dbReference type="ChEBI" id="CHEBI:33019"/>
        <dbReference type="ChEBI" id="CHEBI:58359"/>
        <dbReference type="ChEBI" id="CHEBI:78442"/>
        <dbReference type="ChEBI" id="CHEBI:78521"/>
        <dbReference type="ChEBI" id="CHEBI:456215"/>
        <dbReference type="EC" id="6.1.1.18"/>
    </reaction>
</comment>
<dbReference type="STRING" id="796925.A0A137PFQ8"/>
<dbReference type="GO" id="GO:0005829">
    <property type="term" value="C:cytosol"/>
    <property type="evidence" value="ECO:0007669"/>
    <property type="project" value="EnsemblFungi"/>
</dbReference>
<reference evidence="16 17" key="1">
    <citation type="journal article" date="2015" name="Genome Biol. Evol.">
        <title>Phylogenomic analyses indicate that early fungi evolved digesting cell walls of algal ancestors of land plants.</title>
        <authorList>
            <person name="Chang Y."/>
            <person name="Wang S."/>
            <person name="Sekimoto S."/>
            <person name="Aerts A.L."/>
            <person name="Choi C."/>
            <person name="Clum A."/>
            <person name="LaButti K.M."/>
            <person name="Lindquist E.A."/>
            <person name="Yee Ngan C."/>
            <person name="Ohm R.A."/>
            <person name="Salamov A.A."/>
            <person name="Grigoriev I.V."/>
            <person name="Spatafora J.W."/>
            <person name="Berbee M.L."/>
        </authorList>
    </citation>
    <scope>NUCLEOTIDE SEQUENCE [LARGE SCALE GENOMIC DNA]</scope>
    <source>
        <strain evidence="16 17">NRRL 28638</strain>
    </source>
</reference>
<evidence type="ECO:0000256" key="9">
    <source>
        <dbReference type="ARBA" id="ARBA00048270"/>
    </source>
</evidence>
<dbReference type="PRINTS" id="PR00987">
    <property type="entry name" value="TRNASYNTHGLU"/>
</dbReference>
<dbReference type="PANTHER" id="PTHR43097:SF4">
    <property type="entry name" value="GLUTAMINE--TRNA LIGASE"/>
    <property type="match status" value="1"/>
</dbReference>
<dbReference type="GO" id="GO:1990825">
    <property type="term" value="F:sequence-specific mRNA binding"/>
    <property type="evidence" value="ECO:0007669"/>
    <property type="project" value="EnsemblFungi"/>
</dbReference>
<evidence type="ECO:0000256" key="2">
    <source>
        <dbReference type="ARBA" id="ARBA00012836"/>
    </source>
</evidence>
<dbReference type="AlphaFoldDB" id="A0A137PFQ8"/>
<evidence type="ECO:0000256" key="6">
    <source>
        <dbReference type="ARBA" id="ARBA00022917"/>
    </source>
</evidence>
<feature type="region of interest" description="Disordered" evidence="11">
    <location>
        <begin position="179"/>
        <end position="230"/>
    </location>
</feature>
<dbReference type="InterPro" id="IPR007639">
    <property type="entry name" value="Gln-tRNA-synth_Ib_RNA-bd_N"/>
</dbReference>
<evidence type="ECO:0000256" key="4">
    <source>
        <dbReference type="ARBA" id="ARBA00022741"/>
    </source>
</evidence>
<dbReference type="GO" id="GO:0005739">
    <property type="term" value="C:mitochondrion"/>
    <property type="evidence" value="ECO:0007669"/>
    <property type="project" value="EnsemblFungi"/>
</dbReference>
<keyword evidence="6 10" id="KW-0648">Protein biosynthesis</keyword>
<dbReference type="EMBL" id="KQ964431">
    <property type="protein sequence ID" value="KXN73822.1"/>
    <property type="molecule type" value="Genomic_DNA"/>
</dbReference>
<dbReference type="InterPro" id="IPR000924">
    <property type="entry name" value="Glu/Gln-tRNA-synth"/>
</dbReference>
<dbReference type="SUPFAM" id="SSF52374">
    <property type="entry name" value="Nucleotidylyl transferase"/>
    <property type="match status" value="1"/>
</dbReference>
<dbReference type="GO" id="GO:0006425">
    <property type="term" value="P:glutaminyl-tRNA aminoacylation"/>
    <property type="evidence" value="ECO:0007669"/>
    <property type="project" value="EnsemblFungi"/>
</dbReference>
<dbReference type="PROSITE" id="PS00178">
    <property type="entry name" value="AA_TRNA_LIGASE_I"/>
    <property type="match status" value="1"/>
</dbReference>
<dbReference type="InterPro" id="IPR042559">
    <property type="entry name" value="Gln-tRNA-synth_Ib_RNA-bd_N_2"/>
</dbReference>
<dbReference type="InterPro" id="IPR042558">
    <property type="entry name" value="Gln-tRNA-synth_Ib_RNA-bd_N_1"/>
</dbReference>
<evidence type="ECO:0000256" key="1">
    <source>
        <dbReference type="ARBA" id="ARBA00005594"/>
    </source>
</evidence>
<evidence type="ECO:0000313" key="17">
    <source>
        <dbReference type="Proteomes" id="UP000070444"/>
    </source>
</evidence>
<dbReference type="InterPro" id="IPR020056">
    <property type="entry name" value="Rbsml_bL25/Gln-tRNA_synth_N"/>
</dbReference>
<gene>
    <name evidence="16" type="ORF">CONCODRAFT_46476</name>
</gene>
<evidence type="ECO:0000259" key="13">
    <source>
        <dbReference type="Pfam" id="PF03950"/>
    </source>
</evidence>
<dbReference type="OrthoDB" id="10250478at2759"/>
<feature type="domain" description="Glutamyl/glutaminyl-tRNA synthetase class Ib catalytic" evidence="12">
    <location>
        <begin position="270"/>
        <end position="578"/>
    </location>
</feature>
<dbReference type="Pfam" id="PF04557">
    <property type="entry name" value="tRNA_synt_1c_R2"/>
    <property type="match status" value="1"/>
</dbReference>
<feature type="domain" description="Glutaminyl-tRNA synthetase class Ib non-specific RNA-binding" evidence="14">
    <location>
        <begin position="168"/>
        <end position="262"/>
    </location>
</feature>
<evidence type="ECO:0000256" key="11">
    <source>
        <dbReference type="SAM" id="MobiDB-lite"/>
    </source>
</evidence>
<dbReference type="GO" id="GO:0005524">
    <property type="term" value="F:ATP binding"/>
    <property type="evidence" value="ECO:0007669"/>
    <property type="project" value="UniProtKB-KW"/>
</dbReference>
<evidence type="ECO:0000256" key="5">
    <source>
        <dbReference type="ARBA" id="ARBA00022840"/>
    </source>
</evidence>
<dbReference type="Gene3D" id="1.10.8.1290">
    <property type="entry name" value="Glutaminyl-tRNA synthetase, non-specific RNA binding region part 1, domain 1"/>
    <property type="match status" value="1"/>
</dbReference>
<dbReference type="Gene3D" id="2.40.240.10">
    <property type="entry name" value="Ribosomal Protein L25, Chain P"/>
    <property type="match status" value="2"/>
</dbReference>
<dbReference type="Pfam" id="PF04558">
    <property type="entry name" value="tRNA_synt_1c_R1"/>
    <property type="match status" value="1"/>
</dbReference>
<evidence type="ECO:0000313" key="16">
    <source>
        <dbReference type="EMBL" id="KXN73822.1"/>
    </source>
</evidence>
<evidence type="ECO:0000259" key="14">
    <source>
        <dbReference type="Pfam" id="PF04557"/>
    </source>
</evidence>
<dbReference type="SUPFAM" id="SSF50715">
    <property type="entry name" value="Ribosomal protein L25-like"/>
    <property type="match status" value="1"/>
</dbReference>
<name>A0A137PFQ8_CONC2</name>
<dbReference type="Proteomes" id="UP000070444">
    <property type="component" value="Unassembled WGS sequence"/>
</dbReference>
<evidence type="ECO:0000259" key="12">
    <source>
        <dbReference type="Pfam" id="PF00749"/>
    </source>
</evidence>
<dbReference type="OMA" id="TWCIYPM"/>
<dbReference type="InterPro" id="IPR004514">
    <property type="entry name" value="Gln-tRNA-synth"/>
</dbReference>
<dbReference type="FunFam" id="2.40.240.10:FF:000007">
    <property type="entry name" value="Glutamine--tRNA ligase"/>
    <property type="match status" value="1"/>
</dbReference>
<keyword evidence="17" id="KW-1185">Reference proteome</keyword>
<dbReference type="Gene3D" id="3.40.50.620">
    <property type="entry name" value="HUPs"/>
    <property type="match status" value="1"/>
</dbReference>
<evidence type="ECO:0000256" key="7">
    <source>
        <dbReference type="ARBA" id="ARBA00023146"/>
    </source>
</evidence>
<keyword evidence="5 10" id="KW-0067">ATP-binding</keyword>
<evidence type="ECO:0000256" key="10">
    <source>
        <dbReference type="RuleBase" id="RU363037"/>
    </source>
</evidence>
<dbReference type="InterPro" id="IPR020058">
    <property type="entry name" value="Glu/Gln-tRNA-synth_Ib_cat-dom"/>
</dbReference>
<dbReference type="PANTHER" id="PTHR43097">
    <property type="entry name" value="GLUTAMINE-TRNA LIGASE"/>
    <property type="match status" value="1"/>
</dbReference>